<geneLocation type="plasmid" evidence="1 2">
    <name>unnamed3</name>
</geneLocation>
<keyword evidence="1" id="KW-0614">Plasmid</keyword>
<keyword evidence="2" id="KW-1185">Reference proteome</keyword>
<organism evidence="1 2">
    <name type="scientific">Deinococcus psychrotolerans</name>
    <dbReference type="NCBI Taxonomy" id="2489213"/>
    <lineage>
        <taxon>Bacteria</taxon>
        <taxon>Thermotogati</taxon>
        <taxon>Deinococcota</taxon>
        <taxon>Deinococci</taxon>
        <taxon>Deinococcales</taxon>
        <taxon>Deinococcaceae</taxon>
        <taxon>Deinococcus</taxon>
    </lineage>
</organism>
<evidence type="ECO:0000313" key="1">
    <source>
        <dbReference type="EMBL" id="AZI45246.1"/>
    </source>
</evidence>
<reference evidence="1 2" key="1">
    <citation type="submission" date="2018-11" db="EMBL/GenBank/DDBJ databases">
        <title>Deinococcus shelandsis sp. nov., isolated from South Shetland Islands soil of Antarctica.</title>
        <authorList>
            <person name="Tian J."/>
        </authorList>
    </citation>
    <scope>NUCLEOTIDE SEQUENCE [LARGE SCALE GENOMIC DNA]</scope>
    <source>
        <strain evidence="1 2">S14-83T</strain>
        <plasmid evidence="1 2">unnamed3</plasmid>
    </source>
</reference>
<gene>
    <name evidence="1" type="ORF">EHF33_20270</name>
</gene>
<dbReference type="KEGG" id="dph:EHF33_20270"/>
<dbReference type="AlphaFoldDB" id="A0A3G8YVM9"/>
<protein>
    <submittedName>
        <fullName evidence="1">Uncharacterized protein</fullName>
    </submittedName>
</protein>
<dbReference type="EMBL" id="CP034187">
    <property type="protein sequence ID" value="AZI45246.1"/>
    <property type="molecule type" value="Genomic_DNA"/>
</dbReference>
<name>A0A3G8YVM9_9DEIO</name>
<sequence>MTHKPSGAKIRFQGLNIIRQEACILSQPLCALGHCALRDANSGRQLKHPWQSALWEADFMVQHLKAGLQTRSASISRCPVLIFRQIRMNAAHRAPTRRTRHHRNAIFRELLSALSSIQALSWRLKRSSPLNPQAAQVFGTSTSTT</sequence>
<proteinExistence type="predicted"/>
<evidence type="ECO:0000313" key="2">
    <source>
        <dbReference type="Proteomes" id="UP000276417"/>
    </source>
</evidence>
<dbReference type="Proteomes" id="UP000276417">
    <property type="component" value="Plasmid unnamed3"/>
</dbReference>
<accession>A0A3G8YVM9</accession>
<dbReference type="RefSeq" id="WP_124875662.1">
    <property type="nucleotide sequence ID" value="NZ_CP034187.1"/>
</dbReference>